<evidence type="ECO:0000313" key="1">
    <source>
        <dbReference type="EMBL" id="VTT74587.1"/>
    </source>
</evidence>
<proteinExistence type="predicted"/>
<reference evidence="1" key="1">
    <citation type="submission" date="2019-05" db="EMBL/GenBank/DDBJ databases">
        <authorList>
            <person name="Piombo E."/>
        </authorList>
    </citation>
    <scope>NUCLEOTIDE SEQUENCE</scope>
    <source>
        <strain evidence="1">C2S</strain>
    </source>
</reference>
<organism evidence="1 2">
    <name type="scientific">Fusarium fujikuroi</name>
    <name type="common">Bakanae and foot rot disease fungus</name>
    <name type="synonym">Gibberella fujikuroi</name>
    <dbReference type="NCBI Taxonomy" id="5127"/>
    <lineage>
        <taxon>Eukaryota</taxon>
        <taxon>Fungi</taxon>
        <taxon>Dikarya</taxon>
        <taxon>Ascomycota</taxon>
        <taxon>Pezizomycotina</taxon>
        <taxon>Sordariomycetes</taxon>
        <taxon>Hypocreomycetidae</taxon>
        <taxon>Hypocreales</taxon>
        <taxon>Nectriaceae</taxon>
        <taxon>Fusarium</taxon>
        <taxon>Fusarium fujikuroi species complex</taxon>
    </lineage>
</organism>
<accession>A0A9Q9RQ12</accession>
<name>A0A9Q9RQ12_FUSFU</name>
<comment type="caution">
    <text evidence="1">The sequence shown here is derived from an EMBL/GenBank/DDBJ whole genome shotgun (WGS) entry which is preliminary data.</text>
</comment>
<gene>
    <name evidence="1" type="ORF">C2S_1772</name>
</gene>
<dbReference type="Proteomes" id="UP000760494">
    <property type="component" value="Unassembled WGS sequence"/>
</dbReference>
<dbReference type="AlphaFoldDB" id="A0A9Q9RQ12"/>
<evidence type="ECO:0000313" key="2">
    <source>
        <dbReference type="Proteomes" id="UP000760494"/>
    </source>
</evidence>
<sequence>MFNGADTGPVGMAEMLNAVHNAQAEDDRSTFLRFLYFRDQRRHSSKLHYPETVSEAEARRRRTGVAHEKYEAQMRRIQTVALDATDEAQELSPAIPLGQPLVLVPSFRATTVMPWMKPFPSMDTRKAIWEDVGDGKLTRAVHGPFEVAIPP</sequence>
<protein>
    <submittedName>
        <fullName evidence="1">Uncharacterized protein</fullName>
    </submittedName>
</protein>
<dbReference type="EMBL" id="CABFJX010000374">
    <property type="protein sequence ID" value="VTT74587.1"/>
    <property type="molecule type" value="Genomic_DNA"/>
</dbReference>